<evidence type="ECO:0000256" key="4">
    <source>
        <dbReference type="SAM" id="MobiDB-lite"/>
    </source>
</evidence>
<evidence type="ECO:0000313" key="7">
    <source>
        <dbReference type="Proteomes" id="UP001642406"/>
    </source>
</evidence>
<dbReference type="EC" id="3.1.3.8" evidence="2"/>
<feature type="compositionally biased region" description="Basic and acidic residues" evidence="4">
    <location>
        <begin position="31"/>
        <end position="56"/>
    </location>
</feature>
<dbReference type="PROSITE" id="PS00778">
    <property type="entry name" value="HIS_ACID_PHOSPHAT_2"/>
    <property type="match status" value="1"/>
</dbReference>
<sequence>MAPGRGRKGSRAQGAGYQAVAGADATEDVELDQRELDRDTKDGKVDDYSRDTKEDDLAGDDDADETRGFLASAGGSSSSAAGAGNTAGGASSPFVPIGSHHRPGDDTPPRWLSRKTVRVVAISFVTCLAVCIAFKFVADNTGLVLSLAHSKGSDSNSAEKNEDGSCNPIATISVPQHFQTTPQVFAGPTATGRPAFLAQTVTIDPSATYVANQPLQTNILVDGVPKDGDSIFHHMGYLSPYQPAPGFGVQEYALPPGAEIVQLQMLSRHGSRYPTSGANVRALGEKLAKAKGKFKTSDALEFLQDWEYNLGYEILVPKGRQELFDSGVLHSYMYGNLYNPNSKIIVRTTTQDRMLKSAENFMAGFFGLEWTNNATIELVIEQDGFNNSLAGYLNCPNSHKDTTGNDANTIWVENYLRNATARFQSMISGDLDWTIQDTYAAQNMCPYETAAYGFSRFCDLFTYNEWVGFGYSTDLAFGGDSGFQSSTGRAVGIGYQQEVVARLRNHTLGYSGSQINTTLDNNTDTFPLNQSLYFDFSHDSNIVSVLTAFGFTQFAQFLPPSTYPGPHNFTLTHVVPFGARLDIEIIRAPKPVRADRAGYVDSDGDDAKETKYIHFILNQRTIPMGLSFPECDASRVDGWCELETFLQVQEAMPGRAKYDEACFGPFKQQPYGVILDGAPV</sequence>
<protein>
    <recommendedName>
        <fullName evidence="2">3-phytase</fullName>
        <ecNumber evidence="2">3.1.3.8</ecNumber>
    </recommendedName>
</protein>
<keyword evidence="3" id="KW-0378">Hydrolase</keyword>
<comment type="similarity">
    <text evidence="1">Belongs to the histidine acid phosphatase family.</text>
</comment>
<evidence type="ECO:0000256" key="1">
    <source>
        <dbReference type="ARBA" id="ARBA00005375"/>
    </source>
</evidence>
<evidence type="ECO:0000256" key="3">
    <source>
        <dbReference type="ARBA" id="ARBA00022801"/>
    </source>
</evidence>
<dbReference type="PANTHER" id="PTHR20963:SF43">
    <property type="entry name" value="PUTATIVE (AFU_ORTHOLOGUE AFUA_7G01240)-RELATED"/>
    <property type="match status" value="1"/>
</dbReference>
<dbReference type="CDD" id="cd07061">
    <property type="entry name" value="HP_HAP_like"/>
    <property type="match status" value="1"/>
</dbReference>
<organism evidence="6 7">
    <name type="scientific">Sporothrix bragantina</name>
    <dbReference type="NCBI Taxonomy" id="671064"/>
    <lineage>
        <taxon>Eukaryota</taxon>
        <taxon>Fungi</taxon>
        <taxon>Dikarya</taxon>
        <taxon>Ascomycota</taxon>
        <taxon>Pezizomycotina</taxon>
        <taxon>Sordariomycetes</taxon>
        <taxon>Sordariomycetidae</taxon>
        <taxon>Ophiostomatales</taxon>
        <taxon>Ophiostomataceae</taxon>
        <taxon>Sporothrix</taxon>
    </lineage>
</organism>
<gene>
    <name evidence="6" type="ORF">SBRCBS47491_001745</name>
</gene>
<feature type="compositionally biased region" description="Low complexity" evidence="4">
    <location>
        <begin position="71"/>
        <end position="92"/>
    </location>
</feature>
<dbReference type="PANTHER" id="PTHR20963">
    <property type="entry name" value="MULTIPLE INOSITOL POLYPHOSPHATE PHOSPHATASE-RELATED"/>
    <property type="match status" value="1"/>
</dbReference>
<feature type="compositionally biased region" description="Low complexity" evidence="4">
    <location>
        <begin position="12"/>
        <end position="24"/>
    </location>
</feature>
<name>A0ABP0B1R6_9PEZI</name>
<feature type="region of interest" description="Disordered" evidence="4">
    <location>
        <begin position="1"/>
        <end position="109"/>
    </location>
</feature>
<evidence type="ECO:0000256" key="2">
    <source>
        <dbReference type="ARBA" id="ARBA00012632"/>
    </source>
</evidence>
<keyword evidence="5" id="KW-0472">Membrane</keyword>
<feature type="transmembrane region" description="Helical" evidence="5">
    <location>
        <begin position="119"/>
        <end position="138"/>
    </location>
</feature>
<feature type="compositionally biased region" description="Basic residues" evidence="4">
    <location>
        <begin position="1"/>
        <end position="10"/>
    </location>
</feature>
<dbReference type="InterPro" id="IPR000560">
    <property type="entry name" value="His_Pase_clade-2"/>
</dbReference>
<keyword evidence="7" id="KW-1185">Reference proteome</keyword>
<dbReference type="InterPro" id="IPR033379">
    <property type="entry name" value="Acid_Pase_AS"/>
</dbReference>
<dbReference type="InterPro" id="IPR029033">
    <property type="entry name" value="His_PPase_superfam"/>
</dbReference>
<feature type="region of interest" description="Disordered" evidence="4">
    <location>
        <begin position="150"/>
        <end position="169"/>
    </location>
</feature>
<reference evidence="6 7" key="1">
    <citation type="submission" date="2024-01" db="EMBL/GenBank/DDBJ databases">
        <authorList>
            <person name="Allen C."/>
            <person name="Tagirdzhanova G."/>
        </authorList>
    </citation>
    <scope>NUCLEOTIDE SEQUENCE [LARGE SCALE GENOMIC DNA]</scope>
</reference>
<dbReference type="Gene3D" id="3.40.50.1240">
    <property type="entry name" value="Phosphoglycerate mutase-like"/>
    <property type="match status" value="1"/>
</dbReference>
<dbReference type="Proteomes" id="UP001642406">
    <property type="component" value="Unassembled WGS sequence"/>
</dbReference>
<dbReference type="EMBL" id="CAWUHC010000009">
    <property type="protein sequence ID" value="CAK7213269.1"/>
    <property type="molecule type" value="Genomic_DNA"/>
</dbReference>
<comment type="caution">
    <text evidence="6">The sequence shown here is derived from an EMBL/GenBank/DDBJ whole genome shotgun (WGS) entry which is preliminary data.</text>
</comment>
<dbReference type="SUPFAM" id="SSF53254">
    <property type="entry name" value="Phosphoglycerate mutase-like"/>
    <property type="match status" value="1"/>
</dbReference>
<dbReference type="PROSITE" id="PS00616">
    <property type="entry name" value="HIS_ACID_PHOSPHAT_1"/>
    <property type="match status" value="1"/>
</dbReference>
<keyword evidence="5" id="KW-0812">Transmembrane</keyword>
<accession>A0ABP0B1R6</accession>
<proteinExistence type="inferred from homology"/>
<evidence type="ECO:0000256" key="5">
    <source>
        <dbReference type="SAM" id="Phobius"/>
    </source>
</evidence>
<evidence type="ECO:0000313" key="6">
    <source>
        <dbReference type="EMBL" id="CAK7213269.1"/>
    </source>
</evidence>
<keyword evidence="5" id="KW-1133">Transmembrane helix</keyword>
<dbReference type="Pfam" id="PF00328">
    <property type="entry name" value="His_Phos_2"/>
    <property type="match status" value="1"/>
</dbReference>